<protein>
    <submittedName>
        <fullName evidence="2">Soluble P-type ATPase</fullName>
    </submittedName>
</protein>
<reference evidence="2 4" key="2">
    <citation type="submission" date="2018-06" db="EMBL/GenBank/DDBJ databases">
        <authorList>
            <consortium name="Pathogen Informatics"/>
            <person name="Doyle S."/>
        </authorList>
    </citation>
    <scope>NUCLEOTIDE SEQUENCE [LARGE SCALE GENOMIC DNA]</scope>
    <source>
        <strain evidence="2 4">NCTC12438</strain>
    </source>
</reference>
<reference evidence="1 3" key="1">
    <citation type="submission" date="2015-11" db="EMBL/GenBank/DDBJ databases">
        <title>Genomic analysis of 38 Legionella species identifies large and diverse effector repertoires.</title>
        <authorList>
            <person name="Burstein D."/>
            <person name="Amaro F."/>
            <person name="Zusman T."/>
            <person name="Lifshitz Z."/>
            <person name="Cohen O."/>
            <person name="Gilbert J.A."/>
            <person name="Pupko T."/>
            <person name="Shuman H.A."/>
            <person name="Segal G."/>
        </authorList>
    </citation>
    <scope>NUCLEOTIDE SEQUENCE [LARGE SCALE GENOMIC DNA]</scope>
    <source>
        <strain evidence="1 3">CDC#72-OH-14</strain>
    </source>
</reference>
<proteinExistence type="predicted"/>
<dbReference type="RefSeq" id="WP_058466126.1">
    <property type="nucleotide sequence ID" value="NZ_CAAAHQ010000028.1"/>
</dbReference>
<evidence type="ECO:0000313" key="3">
    <source>
        <dbReference type="Proteomes" id="UP000054854"/>
    </source>
</evidence>
<evidence type="ECO:0000313" key="2">
    <source>
        <dbReference type="EMBL" id="STX34727.1"/>
    </source>
</evidence>
<evidence type="ECO:0000313" key="1">
    <source>
        <dbReference type="EMBL" id="KTC81947.1"/>
    </source>
</evidence>
<evidence type="ECO:0000313" key="4">
    <source>
        <dbReference type="Proteomes" id="UP000255316"/>
    </source>
</evidence>
<dbReference type="EMBL" id="LNXX01000047">
    <property type="protein sequence ID" value="KTC81947.1"/>
    <property type="molecule type" value="Genomic_DNA"/>
</dbReference>
<dbReference type="Proteomes" id="UP000054854">
    <property type="component" value="Unassembled WGS sequence"/>
</dbReference>
<accession>A0A378IHL7</accession>
<dbReference type="InterPro" id="IPR023214">
    <property type="entry name" value="HAD_sf"/>
</dbReference>
<gene>
    <name evidence="1" type="ORF">Lcin_3017</name>
    <name evidence="2" type="ORF">NCTC12438_01331</name>
</gene>
<organism evidence="2 4">
    <name type="scientific">Legionella cincinnatiensis</name>
    <dbReference type="NCBI Taxonomy" id="28085"/>
    <lineage>
        <taxon>Bacteria</taxon>
        <taxon>Pseudomonadati</taxon>
        <taxon>Pseudomonadota</taxon>
        <taxon>Gammaproteobacteria</taxon>
        <taxon>Legionellales</taxon>
        <taxon>Legionellaceae</taxon>
        <taxon>Legionella</taxon>
    </lineage>
</organism>
<sequence>MIQVKIPGFAEVTIKNVIFDYNGTLAVDGYLIEGVAPLLTELAQKVKIHIVTGDSFGTAQNETKDLPCELLITPSENQGTTKKNYLHQLNPKETVSIGNGRNDHYILKESVVGIIILGKEGASIAALNAADVVVTHIFDAIDLLQHPNRLRSTLRA</sequence>
<keyword evidence="3" id="KW-1185">Reference proteome</keyword>
<dbReference type="AlphaFoldDB" id="A0A378IHL7"/>
<dbReference type="Proteomes" id="UP000255316">
    <property type="component" value="Unassembled WGS sequence"/>
</dbReference>
<dbReference type="Gene3D" id="3.40.50.1000">
    <property type="entry name" value="HAD superfamily/HAD-like"/>
    <property type="match status" value="1"/>
</dbReference>
<name>A0A378IHL7_9GAMM</name>
<dbReference type="InterPro" id="IPR036412">
    <property type="entry name" value="HAD-like_sf"/>
</dbReference>
<dbReference type="OrthoDB" id="159409at2"/>
<dbReference type="EMBL" id="UGNX01000001">
    <property type="protein sequence ID" value="STX34727.1"/>
    <property type="molecule type" value="Genomic_DNA"/>
</dbReference>
<dbReference type="STRING" id="28085.Lcin_3017"/>
<dbReference type="SUPFAM" id="SSF56784">
    <property type="entry name" value="HAD-like"/>
    <property type="match status" value="1"/>
</dbReference>